<feature type="domain" description="Bet v I/Major latex protein" evidence="4">
    <location>
        <begin position="1"/>
        <end position="151"/>
    </location>
</feature>
<dbReference type="GO" id="GO:0010427">
    <property type="term" value="F:abscisic acid binding"/>
    <property type="evidence" value="ECO:0007669"/>
    <property type="project" value="InterPro"/>
</dbReference>
<dbReference type="Proteomes" id="UP000237105">
    <property type="component" value="Unassembled WGS sequence"/>
</dbReference>
<name>A0A2P5A549_PARAD</name>
<dbReference type="PRINTS" id="PR00634">
    <property type="entry name" value="BETALLERGEN"/>
</dbReference>
<dbReference type="SUPFAM" id="SSF55961">
    <property type="entry name" value="Bet v1-like"/>
    <property type="match status" value="1"/>
</dbReference>
<dbReference type="PANTHER" id="PTHR31907">
    <property type="entry name" value="MLP-LIKE PROTEIN 423"/>
    <property type="match status" value="1"/>
</dbReference>
<dbReference type="InterPro" id="IPR051761">
    <property type="entry name" value="MLP-like_ligand-binding"/>
</dbReference>
<evidence type="ECO:0000256" key="3">
    <source>
        <dbReference type="ARBA" id="ARBA00023265"/>
    </source>
</evidence>
<evidence type="ECO:0000313" key="5">
    <source>
        <dbReference type="EMBL" id="PON31667.1"/>
    </source>
</evidence>
<organism evidence="5 6">
    <name type="scientific">Parasponia andersonii</name>
    <name type="common">Sponia andersonii</name>
    <dbReference type="NCBI Taxonomy" id="3476"/>
    <lineage>
        <taxon>Eukaryota</taxon>
        <taxon>Viridiplantae</taxon>
        <taxon>Streptophyta</taxon>
        <taxon>Embryophyta</taxon>
        <taxon>Tracheophyta</taxon>
        <taxon>Spermatophyta</taxon>
        <taxon>Magnoliopsida</taxon>
        <taxon>eudicotyledons</taxon>
        <taxon>Gunneridae</taxon>
        <taxon>Pentapetalae</taxon>
        <taxon>rosids</taxon>
        <taxon>fabids</taxon>
        <taxon>Rosales</taxon>
        <taxon>Cannabaceae</taxon>
        <taxon>Parasponia</taxon>
    </lineage>
</organism>
<dbReference type="GO" id="GO:0004864">
    <property type="term" value="F:protein phosphatase inhibitor activity"/>
    <property type="evidence" value="ECO:0007669"/>
    <property type="project" value="InterPro"/>
</dbReference>
<dbReference type="OrthoDB" id="1567931at2759"/>
<dbReference type="GO" id="GO:0006952">
    <property type="term" value="P:defense response"/>
    <property type="evidence" value="ECO:0007669"/>
    <property type="project" value="UniProtKB-KW"/>
</dbReference>
<dbReference type="Pfam" id="PF00407">
    <property type="entry name" value="Bet_v_1"/>
    <property type="match status" value="1"/>
</dbReference>
<keyword evidence="3" id="KW-0568">Pathogenesis-related protein</keyword>
<dbReference type="CDD" id="cd07816">
    <property type="entry name" value="Bet_v1-like"/>
    <property type="match status" value="1"/>
</dbReference>
<dbReference type="AlphaFoldDB" id="A0A2P5A549"/>
<gene>
    <name evidence="5" type="ORF">PanWU01x14_368060</name>
</gene>
<accession>A0A2P5A549</accession>
<comment type="similarity">
    <text evidence="1">Belongs to the BetVI family.</text>
</comment>
<dbReference type="InterPro" id="IPR000916">
    <property type="entry name" value="Bet_v_I/MLP"/>
</dbReference>
<reference evidence="6" key="1">
    <citation type="submission" date="2016-06" db="EMBL/GenBank/DDBJ databases">
        <title>Parallel loss of symbiosis genes in relatives of nitrogen-fixing non-legume Parasponia.</title>
        <authorList>
            <person name="Van Velzen R."/>
            <person name="Holmer R."/>
            <person name="Bu F."/>
            <person name="Rutten L."/>
            <person name="Van Zeijl A."/>
            <person name="Liu W."/>
            <person name="Santuari L."/>
            <person name="Cao Q."/>
            <person name="Sharma T."/>
            <person name="Shen D."/>
            <person name="Roswanjaya Y."/>
            <person name="Wardhani T."/>
            <person name="Kalhor M.S."/>
            <person name="Jansen J."/>
            <person name="Van den Hoogen J."/>
            <person name="Gungor B."/>
            <person name="Hartog M."/>
            <person name="Hontelez J."/>
            <person name="Verver J."/>
            <person name="Yang W.-C."/>
            <person name="Schijlen E."/>
            <person name="Repin R."/>
            <person name="Schilthuizen M."/>
            <person name="Schranz E."/>
            <person name="Heidstra R."/>
            <person name="Miyata K."/>
            <person name="Fedorova E."/>
            <person name="Kohlen W."/>
            <person name="Bisseling T."/>
            <person name="Smit S."/>
            <person name="Geurts R."/>
        </authorList>
    </citation>
    <scope>NUCLEOTIDE SEQUENCE [LARGE SCALE GENOMIC DNA]</scope>
    <source>
        <strain evidence="6">cv. WU1-14</strain>
    </source>
</reference>
<evidence type="ECO:0000313" key="6">
    <source>
        <dbReference type="Proteomes" id="UP000237105"/>
    </source>
</evidence>
<dbReference type="Gene3D" id="3.30.530.20">
    <property type="match status" value="1"/>
</dbReference>
<proteinExistence type="inferred from homology"/>
<dbReference type="FunFam" id="3.30.530.20:FF:000007">
    <property type="entry name" value="Major pollen allergen Bet v 1-A"/>
    <property type="match status" value="1"/>
</dbReference>
<dbReference type="GO" id="GO:0038023">
    <property type="term" value="F:signaling receptor activity"/>
    <property type="evidence" value="ECO:0007669"/>
    <property type="project" value="InterPro"/>
</dbReference>
<dbReference type="SMART" id="SM01037">
    <property type="entry name" value="Bet_v_1"/>
    <property type="match status" value="1"/>
</dbReference>
<sequence>MASGKLHVEVEVKSHADKIWESLRDFIYIYPKAFPNDYKSVEVLEGDGIEPGSVRFITYGEGSPIVKVSKERIEVVDPPNKTFSYGVIDGDLLKYYKSFKAHVTVISKEEGSLVKWSCEFEKASDDIPDPSVIKDFAAKNFKELDDYISKQT</sequence>
<dbReference type="InterPro" id="IPR024949">
    <property type="entry name" value="Bet_v_I_allergen"/>
</dbReference>
<keyword evidence="6" id="KW-1185">Reference proteome</keyword>
<evidence type="ECO:0000256" key="1">
    <source>
        <dbReference type="ARBA" id="ARBA00009744"/>
    </source>
</evidence>
<keyword evidence="2" id="KW-0611">Plant defense</keyword>
<dbReference type="EMBL" id="JXTB01000961">
    <property type="protein sequence ID" value="PON31667.1"/>
    <property type="molecule type" value="Genomic_DNA"/>
</dbReference>
<evidence type="ECO:0000256" key="2">
    <source>
        <dbReference type="ARBA" id="ARBA00022821"/>
    </source>
</evidence>
<dbReference type="STRING" id="3476.A0A2P5A549"/>
<dbReference type="InterPro" id="IPR023393">
    <property type="entry name" value="START-like_dom_sf"/>
</dbReference>
<comment type="caution">
    <text evidence="5">The sequence shown here is derived from an EMBL/GenBank/DDBJ whole genome shotgun (WGS) entry which is preliminary data.</text>
</comment>
<protein>
    <submittedName>
        <fullName evidence="5">Bet v I type allergen</fullName>
    </submittedName>
</protein>
<dbReference type="GO" id="GO:0009738">
    <property type="term" value="P:abscisic acid-activated signaling pathway"/>
    <property type="evidence" value="ECO:0007669"/>
    <property type="project" value="InterPro"/>
</dbReference>
<evidence type="ECO:0000259" key="4">
    <source>
        <dbReference type="SMART" id="SM01037"/>
    </source>
</evidence>